<dbReference type="EMBL" id="AQHW01000015">
    <property type="protein sequence ID" value="KKB54949.1"/>
    <property type="molecule type" value="Genomic_DNA"/>
</dbReference>
<feature type="region of interest" description="Disordered" evidence="1">
    <location>
        <begin position="17"/>
        <end position="79"/>
    </location>
</feature>
<evidence type="ECO:0000313" key="3">
    <source>
        <dbReference type="Proteomes" id="UP000033035"/>
    </source>
</evidence>
<dbReference type="AlphaFoldDB" id="A0A0F5JAY8"/>
<dbReference type="Proteomes" id="UP000033035">
    <property type="component" value="Unassembled WGS sequence"/>
</dbReference>
<dbReference type="InterPro" id="IPR021823">
    <property type="entry name" value="DUF3408"/>
</dbReference>
<dbReference type="GeneID" id="86890938"/>
<dbReference type="RefSeq" id="WP_005834159.1">
    <property type="nucleotide sequence ID" value="NZ_AUAE01000043.1"/>
</dbReference>
<proteinExistence type="predicted"/>
<dbReference type="STRING" id="1203610.HMPREF1536_02402"/>
<dbReference type="PATRIC" id="fig|1203610.3.peg.2468"/>
<accession>A0A0F5JAY8</accession>
<dbReference type="HOGENOM" id="CLU_109344_2_0_10"/>
<evidence type="ECO:0008006" key="4">
    <source>
        <dbReference type="Google" id="ProtNLM"/>
    </source>
</evidence>
<evidence type="ECO:0000256" key="1">
    <source>
        <dbReference type="SAM" id="MobiDB-lite"/>
    </source>
</evidence>
<dbReference type="Pfam" id="PF11888">
    <property type="entry name" value="DUF3408"/>
    <property type="match status" value="1"/>
</dbReference>
<feature type="compositionally biased region" description="Basic and acidic residues" evidence="1">
    <location>
        <begin position="26"/>
        <end position="37"/>
    </location>
</feature>
<protein>
    <recommendedName>
        <fullName evidence="4">DUF3408 domain-containing protein</fullName>
    </recommendedName>
</protein>
<keyword evidence="3" id="KW-1185">Reference proteome</keyword>
<evidence type="ECO:0000313" key="2">
    <source>
        <dbReference type="EMBL" id="KKB54949.1"/>
    </source>
</evidence>
<comment type="caution">
    <text evidence="2">The sequence shown here is derived from an EMBL/GenBank/DDBJ whole genome shotgun (WGS) entry which is preliminary data.</text>
</comment>
<gene>
    <name evidence="2" type="ORF">HMPREF1536_02402</name>
</gene>
<organism evidence="2 3">
    <name type="scientific">Parabacteroides gordonii MS-1 = DSM 23371</name>
    <dbReference type="NCBI Taxonomy" id="1203610"/>
    <lineage>
        <taxon>Bacteria</taxon>
        <taxon>Pseudomonadati</taxon>
        <taxon>Bacteroidota</taxon>
        <taxon>Bacteroidia</taxon>
        <taxon>Bacteroidales</taxon>
        <taxon>Tannerellaceae</taxon>
        <taxon>Parabacteroides</taxon>
    </lineage>
</organism>
<reference evidence="2 3" key="1">
    <citation type="submission" date="2013-04" db="EMBL/GenBank/DDBJ databases">
        <title>The Genome Sequence of Parabacteroides gordonii DSM 23371.</title>
        <authorList>
            <consortium name="The Broad Institute Genomics Platform"/>
            <person name="Earl A."/>
            <person name="Ward D."/>
            <person name="Feldgarden M."/>
            <person name="Gevers D."/>
            <person name="Martens E."/>
            <person name="Sakamoto M."/>
            <person name="Benno Y."/>
            <person name="Suzuki N."/>
            <person name="Matsunaga N."/>
            <person name="Koshihara K."/>
            <person name="Seki M."/>
            <person name="Komiya H."/>
            <person name="Walker B."/>
            <person name="Young S."/>
            <person name="Zeng Q."/>
            <person name="Gargeya S."/>
            <person name="Fitzgerald M."/>
            <person name="Haas B."/>
            <person name="Abouelleil A."/>
            <person name="Allen A.W."/>
            <person name="Alvarado L."/>
            <person name="Arachchi H.M."/>
            <person name="Berlin A.M."/>
            <person name="Chapman S.B."/>
            <person name="Gainer-Dewar J."/>
            <person name="Goldberg J."/>
            <person name="Griggs A."/>
            <person name="Gujja S."/>
            <person name="Hansen M."/>
            <person name="Howarth C."/>
            <person name="Imamovic A."/>
            <person name="Ireland A."/>
            <person name="Larimer J."/>
            <person name="McCowan C."/>
            <person name="Murphy C."/>
            <person name="Pearson M."/>
            <person name="Poon T.W."/>
            <person name="Priest M."/>
            <person name="Roberts A."/>
            <person name="Saif S."/>
            <person name="Shea T."/>
            <person name="Sisk P."/>
            <person name="Sykes S."/>
            <person name="Wortman J."/>
            <person name="Nusbaum C."/>
            <person name="Birren B."/>
        </authorList>
    </citation>
    <scope>NUCLEOTIDE SEQUENCE [LARGE SCALE GENOMIC DNA]</scope>
    <source>
        <strain evidence="2 3">MS-1</strain>
    </source>
</reference>
<name>A0A0F5JAY8_9BACT</name>
<sequence length="146" mass="16919">MAKKIVEVDEDLLKGMMTSDIPLYGRDTERKETEPAPKKAATAEPENISDAPAEREISEQPKSVRNRRKKESGSDYRELFLVNTPSPNRSQTYINRDIYERIKRFLPLIAPEVSIASYISNILGDHIERHWEEINEMYSRELSKPL</sequence>